<feature type="region of interest" description="Disordered" evidence="29">
    <location>
        <begin position="1082"/>
        <end position="1110"/>
    </location>
</feature>
<keyword evidence="8" id="KW-0597">Phosphoprotein</keyword>
<evidence type="ECO:0000256" key="17">
    <source>
        <dbReference type="ARBA" id="ARBA00023136"/>
    </source>
</evidence>
<protein>
    <recommendedName>
        <fullName evidence="25">Multiple epidermal growth factor-like domains protein 10</fullName>
    </recommendedName>
    <alternativeName>
        <fullName evidence="26">Proline-rich and coiled-coil-containing protein 1</fullName>
    </alternativeName>
    <alternativeName>
        <fullName evidence="24">Protein PRRC1</fullName>
    </alternativeName>
</protein>
<evidence type="ECO:0000256" key="6">
    <source>
        <dbReference type="ARBA" id="ARBA00022536"/>
    </source>
</evidence>
<dbReference type="GO" id="GO:2000288">
    <property type="term" value="P:positive regulation of myoblast proliferation"/>
    <property type="evidence" value="ECO:0007669"/>
    <property type="project" value="UniProtKB-ARBA"/>
</dbReference>
<keyword evidence="10" id="KW-0732">Signal</keyword>
<evidence type="ECO:0000256" key="29">
    <source>
        <dbReference type="SAM" id="MobiDB-lite"/>
    </source>
</evidence>
<feature type="disulfide bond" evidence="27">
    <location>
        <begin position="297"/>
        <end position="306"/>
    </location>
</feature>
<dbReference type="PRINTS" id="PR00011">
    <property type="entry name" value="EGFLAMININ"/>
</dbReference>
<feature type="disulfide bond" evidence="27">
    <location>
        <begin position="515"/>
        <end position="524"/>
    </location>
</feature>
<keyword evidence="7" id="KW-0517">Myogenesis</keyword>
<dbReference type="PANTHER" id="PTHR24052">
    <property type="entry name" value="DELTA-RELATED"/>
    <property type="match status" value="1"/>
</dbReference>
<evidence type="ECO:0000256" key="4">
    <source>
        <dbReference type="ARBA" id="ARBA00010298"/>
    </source>
</evidence>
<dbReference type="FunFam" id="2.170.300.10:FF:000005">
    <property type="entry name" value="multiple epidermal growth factor-like domains protein 11"/>
    <property type="match status" value="1"/>
</dbReference>
<dbReference type="PROSITE" id="PS50026">
    <property type="entry name" value="EGF_3"/>
    <property type="match status" value="9"/>
</dbReference>
<feature type="domain" description="EGF-like" evidence="31">
    <location>
        <begin position="143"/>
        <end position="178"/>
    </location>
</feature>
<feature type="domain" description="EGF-like" evidence="31">
    <location>
        <begin position="277"/>
        <end position="307"/>
    </location>
</feature>
<evidence type="ECO:0000256" key="23">
    <source>
        <dbReference type="ARBA" id="ARBA00065064"/>
    </source>
</evidence>
<comment type="similarity">
    <text evidence="21">Belongs to the MEGF family.</text>
</comment>
<dbReference type="Gene3D" id="2.170.300.10">
    <property type="entry name" value="Tie2 ligand-binding domain superfamily"/>
    <property type="match status" value="5"/>
</dbReference>
<feature type="disulfide bond" evidence="27">
    <location>
        <begin position="775"/>
        <end position="784"/>
    </location>
</feature>
<evidence type="ECO:0000256" key="18">
    <source>
        <dbReference type="ARBA" id="ARBA00023157"/>
    </source>
</evidence>
<evidence type="ECO:0000256" key="1">
    <source>
        <dbReference type="ARBA" id="ARBA00004231"/>
    </source>
</evidence>
<comment type="subcellular location">
    <subcellularLocation>
        <location evidence="2">Cell membrane</location>
        <topology evidence="2">Single-pass type I membrane protein</topology>
    </subcellularLocation>
    <subcellularLocation>
        <location evidence="1">Cell projection</location>
        <location evidence="1">Phagocytic cup</location>
    </subcellularLocation>
    <subcellularLocation>
        <location evidence="3">Golgi apparatus</location>
    </subcellularLocation>
</comment>
<dbReference type="GO" id="GO:0005112">
    <property type="term" value="F:Notch binding"/>
    <property type="evidence" value="ECO:0007669"/>
    <property type="project" value="UniProtKB-ARBA"/>
</dbReference>
<evidence type="ECO:0000256" key="27">
    <source>
        <dbReference type="PROSITE-ProRule" id="PRU00076"/>
    </source>
</evidence>
<feature type="disulfide bond" evidence="27">
    <location>
        <begin position="601"/>
        <end position="610"/>
    </location>
</feature>
<dbReference type="GO" id="GO:0001891">
    <property type="term" value="C:phagocytic cup"/>
    <property type="evidence" value="ECO:0007669"/>
    <property type="project" value="UniProtKB-SubCell"/>
</dbReference>
<dbReference type="InterPro" id="IPR011489">
    <property type="entry name" value="EMI_domain"/>
</dbReference>
<dbReference type="GO" id="GO:0014816">
    <property type="term" value="P:skeletal muscle satellite cell differentiation"/>
    <property type="evidence" value="ECO:0007669"/>
    <property type="project" value="UniProtKB-ARBA"/>
</dbReference>
<feature type="domain" description="EGF-like" evidence="31">
    <location>
        <begin position="750"/>
        <end position="785"/>
    </location>
</feature>
<accession>A0A836D5H5</accession>
<evidence type="ECO:0000256" key="22">
    <source>
        <dbReference type="ARBA" id="ARBA00063789"/>
    </source>
</evidence>
<evidence type="ECO:0000256" key="5">
    <source>
        <dbReference type="ARBA" id="ARBA00022475"/>
    </source>
</evidence>
<feature type="disulfide bond" evidence="27">
    <location>
        <begin position="254"/>
        <end position="263"/>
    </location>
</feature>
<dbReference type="FunFam" id="2.170.300.10:FF:000014">
    <property type="entry name" value="Multiple epidermal growth factor-like domains protein 10"/>
    <property type="match status" value="1"/>
</dbReference>
<evidence type="ECO:0000256" key="24">
    <source>
        <dbReference type="ARBA" id="ARBA00072253"/>
    </source>
</evidence>
<reference evidence="34 35" key="1">
    <citation type="submission" date="2020-12" db="EMBL/GenBank/DDBJ databases">
        <title>De novo assembly of Tibetan sheep genome.</title>
        <authorList>
            <person name="Li X."/>
        </authorList>
    </citation>
    <scope>NUCLEOTIDE SEQUENCE [LARGE SCALE GENOMIC DNA]</scope>
    <source>
        <tissue evidence="34">Heart</tissue>
    </source>
</reference>
<keyword evidence="12" id="KW-0832">Ubl conjugation</keyword>
<dbReference type="InterPro" id="IPR013032">
    <property type="entry name" value="EGF-like_CS"/>
</dbReference>
<keyword evidence="6 27" id="KW-0245">EGF-like domain</keyword>
<dbReference type="Pfam" id="PF23301">
    <property type="entry name" value="EGF_PEAR1L"/>
    <property type="match status" value="1"/>
</dbReference>
<dbReference type="Gene3D" id="3.90.950.10">
    <property type="match status" value="1"/>
</dbReference>
<evidence type="ECO:0000256" key="14">
    <source>
        <dbReference type="ARBA" id="ARBA00022907"/>
    </source>
</evidence>
<keyword evidence="16" id="KW-0333">Golgi apparatus</keyword>
<comment type="subunit">
    <text evidence="23">Interacts with PRKAR1A; resulting in PKA activation.</text>
</comment>
<keyword evidence="15 30" id="KW-1133">Transmembrane helix</keyword>
<evidence type="ECO:0000256" key="13">
    <source>
        <dbReference type="ARBA" id="ARBA00022889"/>
    </source>
</evidence>
<evidence type="ECO:0000256" key="3">
    <source>
        <dbReference type="ARBA" id="ARBA00004555"/>
    </source>
</evidence>
<feature type="domain" description="EGF-like" evidence="31">
    <location>
        <begin position="229"/>
        <end position="264"/>
    </location>
</feature>
<dbReference type="PROSITE" id="PS50027">
    <property type="entry name" value="EGF_LAM_2"/>
    <property type="match status" value="1"/>
</dbReference>
<feature type="disulfide bond" evidence="28">
    <location>
        <begin position="386"/>
        <end position="395"/>
    </location>
</feature>
<evidence type="ECO:0000256" key="26">
    <source>
        <dbReference type="ARBA" id="ARBA00083585"/>
    </source>
</evidence>
<dbReference type="InterPro" id="IPR026533">
    <property type="entry name" value="NTPase/PRRC1"/>
</dbReference>
<comment type="caution">
    <text evidence="27">Lacks conserved residue(s) required for the propagation of feature annotation.</text>
</comment>
<evidence type="ECO:0000256" key="8">
    <source>
        <dbReference type="ARBA" id="ARBA00022553"/>
    </source>
</evidence>
<evidence type="ECO:0000256" key="11">
    <source>
        <dbReference type="ARBA" id="ARBA00022737"/>
    </source>
</evidence>
<dbReference type="SMART" id="SM00180">
    <property type="entry name" value="EGF_Lam"/>
    <property type="match status" value="14"/>
</dbReference>
<evidence type="ECO:0000256" key="28">
    <source>
        <dbReference type="PROSITE-ProRule" id="PRU00460"/>
    </source>
</evidence>
<feature type="disulfide bond" evidence="27">
    <location>
        <begin position="168"/>
        <end position="177"/>
    </location>
</feature>
<evidence type="ECO:0000256" key="15">
    <source>
        <dbReference type="ARBA" id="ARBA00022989"/>
    </source>
</evidence>
<keyword evidence="18 27" id="KW-1015">Disulfide bond</keyword>
<evidence type="ECO:0000259" key="31">
    <source>
        <dbReference type="PROSITE" id="PS50026"/>
    </source>
</evidence>
<dbReference type="FunFam" id="2.170.300.10:FF:000006">
    <property type="entry name" value="Multiple epidermal growth factor-like domains protein 11"/>
    <property type="match status" value="1"/>
</dbReference>
<dbReference type="CDD" id="cd00055">
    <property type="entry name" value="EGF_Lam"/>
    <property type="match status" value="3"/>
</dbReference>
<dbReference type="GO" id="GO:0051451">
    <property type="term" value="P:myoblast migration"/>
    <property type="evidence" value="ECO:0007669"/>
    <property type="project" value="UniProtKB-ARBA"/>
</dbReference>
<evidence type="ECO:0000313" key="34">
    <source>
        <dbReference type="EMBL" id="KAG5208990.1"/>
    </source>
</evidence>
<feature type="domain" description="EGF-like" evidence="31">
    <location>
        <begin position="315"/>
        <end position="350"/>
    </location>
</feature>
<keyword evidence="5" id="KW-1003">Cell membrane</keyword>
<keyword evidence="14" id="KW-0581">Phagocytosis</keyword>
<dbReference type="InterPro" id="IPR002049">
    <property type="entry name" value="LE_dom"/>
</dbReference>
<feature type="domain" description="EGF-like" evidence="31">
    <location>
        <begin position="186"/>
        <end position="221"/>
    </location>
</feature>
<dbReference type="InterPro" id="IPR029001">
    <property type="entry name" value="ITPase-like_fam"/>
</dbReference>
<evidence type="ECO:0000256" key="9">
    <source>
        <dbReference type="ARBA" id="ARBA00022692"/>
    </source>
</evidence>
<evidence type="ECO:0000256" key="19">
    <source>
        <dbReference type="ARBA" id="ARBA00023180"/>
    </source>
</evidence>
<dbReference type="GO" id="GO:0006909">
    <property type="term" value="P:phagocytosis"/>
    <property type="evidence" value="ECO:0007669"/>
    <property type="project" value="UniProtKB-KW"/>
</dbReference>
<dbReference type="Proteomes" id="UP000664991">
    <property type="component" value="Unassembled WGS sequence"/>
</dbReference>
<dbReference type="SMART" id="SM00181">
    <property type="entry name" value="EGF"/>
    <property type="match status" value="17"/>
</dbReference>
<evidence type="ECO:0000256" key="7">
    <source>
        <dbReference type="ARBA" id="ARBA00022541"/>
    </source>
</evidence>
<feature type="compositionally biased region" description="Low complexity" evidence="29">
    <location>
        <begin position="1142"/>
        <end position="1155"/>
    </location>
</feature>
<gene>
    <name evidence="34" type="ORF">JEQ12_016555</name>
</gene>
<dbReference type="FunFam" id="3.90.950.10:FF:000006">
    <property type="entry name" value="PRRC1 isoform 1"/>
    <property type="match status" value="1"/>
</dbReference>
<dbReference type="Pfam" id="PF07974">
    <property type="entry name" value="EGF_2"/>
    <property type="match status" value="1"/>
</dbReference>
<keyword evidence="28" id="KW-0424">Laminin EGF-like domain</keyword>
<dbReference type="InterPro" id="IPR013111">
    <property type="entry name" value="EGF_extracell"/>
</dbReference>
<evidence type="ECO:0000259" key="33">
    <source>
        <dbReference type="PROSITE" id="PS51041"/>
    </source>
</evidence>
<feature type="domain" description="EGF-like" evidence="31">
    <location>
        <begin position="576"/>
        <end position="611"/>
    </location>
</feature>
<dbReference type="GO" id="GO:0048468">
    <property type="term" value="P:cell development"/>
    <property type="evidence" value="ECO:0007669"/>
    <property type="project" value="UniProtKB-ARBA"/>
</dbReference>
<feature type="disulfide bond" evidence="27">
    <location>
        <begin position="211"/>
        <end position="220"/>
    </location>
</feature>
<evidence type="ECO:0000256" key="2">
    <source>
        <dbReference type="ARBA" id="ARBA00004251"/>
    </source>
</evidence>
<dbReference type="PROSITE" id="PS01186">
    <property type="entry name" value="EGF_2"/>
    <property type="match status" value="2"/>
</dbReference>
<feature type="compositionally biased region" description="Low complexity" evidence="29">
    <location>
        <begin position="1082"/>
        <end position="1093"/>
    </location>
</feature>
<evidence type="ECO:0000259" key="32">
    <source>
        <dbReference type="PROSITE" id="PS50027"/>
    </source>
</evidence>
<dbReference type="EMBL" id="JAEMGP010000005">
    <property type="protein sequence ID" value="KAG5208990.1"/>
    <property type="molecule type" value="Genomic_DNA"/>
</dbReference>
<feature type="disulfide bond" evidence="27">
    <location>
        <begin position="732"/>
        <end position="741"/>
    </location>
</feature>
<feature type="domain" description="EGF-like" evidence="31">
    <location>
        <begin position="490"/>
        <end position="525"/>
    </location>
</feature>
<keyword evidence="13" id="KW-0130">Cell adhesion</keyword>
<dbReference type="InterPro" id="IPR052485">
    <property type="entry name" value="MEGF_diff_regulators"/>
</dbReference>
<comment type="similarity">
    <text evidence="4">Belongs to the PRRC1 family.</text>
</comment>
<evidence type="ECO:0000256" key="25">
    <source>
        <dbReference type="ARBA" id="ARBA00073806"/>
    </source>
</evidence>
<comment type="subunit">
    <text evidence="22">Homomer. Interacts with GULP1 and ABCA1. Interacts with AP2M1. Does not interact with MEGF11. Binds with high affinity to complement C1q. Interacts (via the cytoplasmic domain) with NOTCH1 (via NICD domain).</text>
</comment>
<keyword evidence="11" id="KW-0677">Repeat</keyword>
<keyword evidence="20" id="KW-0966">Cell projection</keyword>
<dbReference type="PROSITE" id="PS00022">
    <property type="entry name" value="EGF_1"/>
    <property type="match status" value="16"/>
</dbReference>
<feature type="disulfide bond" evidence="27">
    <location>
        <begin position="340"/>
        <end position="349"/>
    </location>
</feature>
<dbReference type="PROSITE" id="PS51041">
    <property type="entry name" value="EMI"/>
    <property type="match status" value="1"/>
</dbReference>
<feature type="domain" description="EMI" evidence="33">
    <location>
        <begin position="34"/>
        <end position="106"/>
    </location>
</feature>
<evidence type="ECO:0000256" key="20">
    <source>
        <dbReference type="ARBA" id="ARBA00023273"/>
    </source>
</evidence>
<feature type="domain" description="EGF-like" evidence="31">
    <location>
        <begin position="712"/>
        <end position="742"/>
    </location>
</feature>
<dbReference type="PANTHER" id="PTHR24052:SF13">
    <property type="entry name" value="MULTIPLE EGF LIKE DOMAINS 11"/>
    <property type="match status" value="1"/>
</dbReference>
<dbReference type="FunFam" id="2.170.300.10:FF:000016">
    <property type="entry name" value="Multiple epidermal growth factor-like domains 10"/>
    <property type="match status" value="1"/>
</dbReference>
<proteinExistence type="inferred from homology"/>
<dbReference type="FunFam" id="2.10.25.10:FF:000114">
    <property type="entry name" value="Multiple epidermal growth factor-like domains protein 11"/>
    <property type="match status" value="1"/>
</dbReference>
<dbReference type="Pfam" id="PF01931">
    <property type="entry name" value="NTPase_I-T"/>
    <property type="match status" value="1"/>
</dbReference>
<keyword evidence="19" id="KW-0325">Glycoprotein</keyword>
<dbReference type="Pfam" id="PF12661">
    <property type="entry name" value="hEGF"/>
    <property type="match status" value="6"/>
</dbReference>
<dbReference type="GO" id="GO:0033002">
    <property type="term" value="P:muscle cell proliferation"/>
    <property type="evidence" value="ECO:0007669"/>
    <property type="project" value="UniProtKB-ARBA"/>
</dbReference>
<dbReference type="InterPro" id="IPR057138">
    <property type="entry name" value="EGF_PEAR1L-like"/>
</dbReference>
<evidence type="ECO:0000256" key="21">
    <source>
        <dbReference type="ARBA" id="ARBA00038377"/>
    </source>
</evidence>
<comment type="caution">
    <text evidence="34">The sequence shown here is derived from an EMBL/GenBank/DDBJ whole genome shotgun (WGS) entry which is preliminary data.</text>
</comment>
<dbReference type="Pfam" id="PF00053">
    <property type="entry name" value="EGF_laminin"/>
    <property type="match status" value="4"/>
</dbReference>
<evidence type="ECO:0000256" key="30">
    <source>
        <dbReference type="SAM" id="Phobius"/>
    </source>
</evidence>
<dbReference type="SUPFAM" id="SSF52972">
    <property type="entry name" value="ITPase-like"/>
    <property type="match status" value="1"/>
</dbReference>
<dbReference type="GO" id="GO:0005794">
    <property type="term" value="C:Golgi apparatus"/>
    <property type="evidence" value="ECO:0007669"/>
    <property type="project" value="UniProtKB-SubCell"/>
</dbReference>
<evidence type="ECO:0000256" key="16">
    <source>
        <dbReference type="ARBA" id="ARBA00023034"/>
    </source>
</evidence>
<keyword evidence="17 30" id="KW-0472">Membrane</keyword>
<evidence type="ECO:0000256" key="12">
    <source>
        <dbReference type="ARBA" id="ARBA00022843"/>
    </source>
</evidence>
<feature type="domain" description="Laminin EGF-like" evidence="32">
    <location>
        <begin position="367"/>
        <end position="410"/>
    </location>
</feature>
<feature type="transmembrane region" description="Helical" evidence="30">
    <location>
        <begin position="853"/>
        <end position="878"/>
    </location>
</feature>
<dbReference type="InterPro" id="IPR000742">
    <property type="entry name" value="EGF"/>
</dbReference>
<sequence>MEILVVTEAAAIQAASEELLSWGGFFGTVSDIHSSQSRYSVTVQESYPHPFDQIYYTSCTDILNWFKCTRHRISYRTAYRHGEKTMYRRKSQCCPGFYESREMCVPHCADKCVHGRCIAPNTCQCEPGWGGTNCSSACDGDHWGPHCSSRCQCKNGALCNPITGACHCAAGFRGWRCEERCEQGTYGNDCHQRCQCQNGATCDHVTGECRCPPGYTGAFCEDLCPPGKHGPQCEQRCPCQNGGVCHHVTGECSCPSGWLGTVCGQPCPEGRFGKNCSQECQCHNGGTCDAATGQCHCSPGYTGERCQDECPVGTYGVRCAETCQCVNGGKCYHVSGSCLCEAGFSGDRCEARLCPEGLYGIRCDRRCPCHVDNTLSCHPMSGECACKPGWSGLYCNETCSPGFYGEACQQICSCQNGADCDSVTGQCICAPGFKGIDCSIPCPLGTYGINCSSLCSCKNDAVCSPVDGSCTCNAGWHGVDCSISCPSGTWGFGCNLTCQCLNGGACNTLDGTCTCAPGWRGEKCEFPCQDGTYGLNCAERCDCSHADGCHPTTGHCRCLPGWSGVHCDSVCAEGRWGPNCSLPCYCKNGASCSPDDGICECAPGFRGTTCQRICSPGFYGHRCSQTCPQCVHSSGPCHHITGLCDCLPGFTGALCNEVCPSGRFGKNCAGICTCTNNGTCNPIDRSCQCYPGWIGSDCSQPCPPAHWGPNCIHTCNCHNGAFCSAYDGECKCTPGWTGLYCTQRCPLGFYGKDCALVCQCQNGADCDHISGQCTCRTGFMGKHCQQKCPAGTYGYGCRQICDCLNNSTCDHITGTCYCSPGWKGARCDQAGVIIVGNLNSLSRTSTALPADSYQIGAIAGIVILVLVVLFLLALFIIYRHKQKGKESSMPAVTYTPAMRVMNADYAISETLPHGSGGNANSHYFTNPSYHTLTQGAASPHVNNRDRIAKSKNNQLFVNLKNVNPGKRGPVVDYTGTLPADWKHGGYLNELGAFGLDRSYMGKSLKDLGKHSEYNSSNCSLSSSENPYATIKDPPILIPKHSECGYVEMKSPARRDSPYAEINNSASANKNVYEVAAASTFSSPSGSSVQSLPPQVFSTPQPSLPPVQPAAPLPFVPSSPVPSVPPLVTSLPPPVSPPTGAAFSHPPLSHFPPSTSAPNTLLSAPPSGPPTSGFSVGSAYDITRGHAGRAPQTPLMPSFSAPPVTGILPTPITQQAGLTSVAQGTGTTSAITFPEEQEDPRIGRSQDEASAGGLWGFIKGVAGNPMVKSVLDKTKHSVESMITTLDPGMAPYIKSGGELDIVVTSNKEVKVAAVRDAFQEVFGLAVVIGEAGQSNIAPQPVGYAAGLKGAQERIDSLRRTGVIHEKQTAVSVENFIAELLPDKWFDIGCLIVEDPVHGIHLEAFTQATPVPLEFVQQAQSLTPQDYNLRWSGLLVTVGEVLEKSLLNVSRTDWHMAFTGMSRRQMIYSAAKAIAGMYKQRLPPRTV</sequence>
<keyword evidence="9 30" id="KW-0812">Transmembrane</keyword>
<dbReference type="FunFam" id="2.170.300.10:FF:000007">
    <property type="entry name" value="multiple epidermal growth factor-like domains protein 10"/>
    <property type="match status" value="1"/>
</dbReference>
<feature type="region of interest" description="Disordered" evidence="29">
    <location>
        <begin position="1133"/>
        <end position="1178"/>
    </location>
</feature>
<name>A0A836D5H5_SHEEP</name>
<evidence type="ECO:0000313" key="35">
    <source>
        <dbReference type="Proteomes" id="UP000664991"/>
    </source>
</evidence>
<feature type="compositionally biased region" description="Pro residues" evidence="29">
    <location>
        <begin position="1101"/>
        <end position="1110"/>
    </location>
</feature>
<evidence type="ECO:0000256" key="10">
    <source>
        <dbReference type="ARBA" id="ARBA00022729"/>
    </source>
</evidence>
<organism evidence="34 35">
    <name type="scientific">Ovis aries</name>
    <name type="common">Sheep</name>
    <dbReference type="NCBI Taxonomy" id="9940"/>
    <lineage>
        <taxon>Eukaryota</taxon>
        <taxon>Metazoa</taxon>
        <taxon>Chordata</taxon>
        <taxon>Craniata</taxon>
        <taxon>Vertebrata</taxon>
        <taxon>Euteleostomi</taxon>
        <taxon>Mammalia</taxon>
        <taxon>Eutheria</taxon>
        <taxon>Laurasiatheria</taxon>
        <taxon>Artiodactyla</taxon>
        <taxon>Ruminantia</taxon>
        <taxon>Pecora</taxon>
        <taxon>Bovidae</taxon>
        <taxon>Caprinae</taxon>
        <taxon>Ovis</taxon>
    </lineage>
</organism>
<dbReference type="Gene3D" id="2.10.25.10">
    <property type="entry name" value="Laminin"/>
    <property type="match status" value="1"/>
</dbReference>
<dbReference type="GO" id="GO:0007155">
    <property type="term" value="P:cell adhesion"/>
    <property type="evidence" value="ECO:0007669"/>
    <property type="project" value="UniProtKB-KW"/>
</dbReference>